<gene>
    <name evidence="2" type="ORF">PSTG_04557</name>
</gene>
<dbReference type="EMBL" id="AJIL01000024">
    <property type="protein sequence ID" value="KNF02354.1"/>
    <property type="molecule type" value="Genomic_DNA"/>
</dbReference>
<protein>
    <submittedName>
        <fullName evidence="2">Uncharacterized protein</fullName>
    </submittedName>
</protein>
<feature type="region of interest" description="Disordered" evidence="1">
    <location>
        <begin position="1"/>
        <end position="28"/>
    </location>
</feature>
<dbReference type="AlphaFoldDB" id="A0A0L0VSU7"/>
<sequence>MAKTSQPNNELDNSNSSRTSPSAQQARNNFTELESSLPPLPDIGRSLPLHGPLDLDQGVSPRDVNLLAASLALASNMSTPLPAPIERFGTTRPPLAASAWNLFPSGQRTPSSPLLVPIPSENRQENSAVLMEGVVSTRQYDLAKVMPNQQWALFVVAQEARDFNLMRMVLNQGIASQDLLTNLVGQEEMLRVSENWVARDELAHLDLSACYYSETT</sequence>
<reference evidence="3" key="1">
    <citation type="submission" date="2014-03" db="EMBL/GenBank/DDBJ databases">
        <title>The Genome Sequence of Puccinia striiformis f. sp. tritici PST-78.</title>
        <authorList>
            <consortium name="The Broad Institute Genome Sequencing Platform"/>
            <person name="Cuomo C."/>
            <person name="Hulbert S."/>
            <person name="Chen X."/>
            <person name="Walker B."/>
            <person name="Young S.K."/>
            <person name="Zeng Q."/>
            <person name="Gargeya S."/>
            <person name="Fitzgerald M."/>
            <person name="Haas B."/>
            <person name="Abouelleil A."/>
            <person name="Alvarado L."/>
            <person name="Arachchi H.M."/>
            <person name="Berlin A.M."/>
            <person name="Chapman S.B."/>
            <person name="Goldberg J."/>
            <person name="Griggs A."/>
            <person name="Gujja S."/>
            <person name="Hansen M."/>
            <person name="Howarth C."/>
            <person name="Imamovic A."/>
            <person name="Larimer J."/>
            <person name="McCowan C."/>
            <person name="Montmayeur A."/>
            <person name="Murphy C."/>
            <person name="Neiman D."/>
            <person name="Pearson M."/>
            <person name="Priest M."/>
            <person name="Roberts A."/>
            <person name="Saif S."/>
            <person name="Shea T."/>
            <person name="Sisk P."/>
            <person name="Sykes S."/>
            <person name="Wortman J."/>
            <person name="Nusbaum C."/>
            <person name="Birren B."/>
        </authorList>
    </citation>
    <scope>NUCLEOTIDE SEQUENCE [LARGE SCALE GENOMIC DNA]</scope>
    <source>
        <strain evidence="3">race PST-78</strain>
    </source>
</reference>
<comment type="caution">
    <text evidence="2">The sequence shown here is derived from an EMBL/GenBank/DDBJ whole genome shotgun (WGS) entry which is preliminary data.</text>
</comment>
<dbReference type="Proteomes" id="UP000054564">
    <property type="component" value="Unassembled WGS sequence"/>
</dbReference>
<evidence type="ECO:0000313" key="2">
    <source>
        <dbReference type="EMBL" id="KNF02354.1"/>
    </source>
</evidence>
<evidence type="ECO:0000256" key="1">
    <source>
        <dbReference type="SAM" id="MobiDB-lite"/>
    </source>
</evidence>
<organism evidence="2 3">
    <name type="scientific">Puccinia striiformis f. sp. tritici PST-78</name>
    <dbReference type="NCBI Taxonomy" id="1165861"/>
    <lineage>
        <taxon>Eukaryota</taxon>
        <taxon>Fungi</taxon>
        <taxon>Dikarya</taxon>
        <taxon>Basidiomycota</taxon>
        <taxon>Pucciniomycotina</taxon>
        <taxon>Pucciniomycetes</taxon>
        <taxon>Pucciniales</taxon>
        <taxon>Pucciniaceae</taxon>
        <taxon>Puccinia</taxon>
    </lineage>
</organism>
<proteinExistence type="predicted"/>
<name>A0A0L0VSU7_9BASI</name>
<dbReference type="OrthoDB" id="10662372at2759"/>
<accession>A0A0L0VSU7</accession>
<evidence type="ECO:0000313" key="3">
    <source>
        <dbReference type="Proteomes" id="UP000054564"/>
    </source>
</evidence>
<keyword evidence="3" id="KW-1185">Reference proteome</keyword>